<feature type="transmembrane region" description="Helical" evidence="3">
    <location>
        <begin position="1005"/>
        <end position="1027"/>
    </location>
</feature>
<feature type="compositionally biased region" description="Basic residues" evidence="2">
    <location>
        <begin position="16"/>
        <end position="27"/>
    </location>
</feature>
<feature type="compositionally biased region" description="Basic and acidic residues" evidence="2">
    <location>
        <begin position="828"/>
        <end position="837"/>
    </location>
</feature>
<feature type="compositionally biased region" description="Low complexity" evidence="2">
    <location>
        <begin position="641"/>
        <end position="654"/>
    </location>
</feature>
<feature type="compositionally biased region" description="Pro residues" evidence="2">
    <location>
        <begin position="1"/>
        <end position="11"/>
    </location>
</feature>
<proteinExistence type="predicted"/>
<feature type="coiled-coil region" evidence="1">
    <location>
        <begin position="303"/>
        <end position="330"/>
    </location>
</feature>
<feature type="compositionally biased region" description="Polar residues" evidence="2">
    <location>
        <begin position="1283"/>
        <end position="1297"/>
    </location>
</feature>
<dbReference type="InterPro" id="IPR031390">
    <property type="entry name" value="OFCC1"/>
</dbReference>
<keyword evidence="3" id="KW-0812">Transmembrane</keyword>
<keyword evidence="3" id="KW-1133">Transmembrane helix</keyword>
<feature type="compositionally biased region" description="Low complexity" evidence="2">
    <location>
        <begin position="91"/>
        <end position="110"/>
    </location>
</feature>
<feature type="compositionally biased region" description="Polar residues" evidence="2">
    <location>
        <begin position="1305"/>
        <end position="1316"/>
    </location>
</feature>
<evidence type="ECO:0000313" key="4">
    <source>
        <dbReference type="EMBL" id="EEN45098.1"/>
    </source>
</evidence>
<organism>
    <name type="scientific">Branchiostoma floridae</name>
    <name type="common">Florida lancelet</name>
    <name type="synonym">Amphioxus</name>
    <dbReference type="NCBI Taxonomy" id="7739"/>
    <lineage>
        <taxon>Eukaryota</taxon>
        <taxon>Metazoa</taxon>
        <taxon>Chordata</taxon>
        <taxon>Cephalochordata</taxon>
        <taxon>Leptocardii</taxon>
        <taxon>Amphioxiformes</taxon>
        <taxon>Branchiostomatidae</taxon>
        <taxon>Branchiostoma</taxon>
    </lineage>
</organism>
<evidence type="ECO:0000256" key="3">
    <source>
        <dbReference type="SAM" id="Phobius"/>
    </source>
</evidence>
<feature type="region of interest" description="Disordered" evidence="2">
    <location>
        <begin position="1"/>
        <end position="213"/>
    </location>
</feature>
<evidence type="ECO:0000256" key="2">
    <source>
        <dbReference type="SAM" id="MobiDB-lite"/>
    </source>
</evidence>
<reference evidence="4" key="1">
    <citation type="journal article" date="2008" name="Nature">
        <title>The amphioxus genome and the evolution of the chordate karyotype.</title>
        <authorList>
            <consortium name="US DOE Joint Genome Institute (JGI-PGF)"/>
            <person name="Putnam N.H."/>
            <person name="Butts T."/>
            <person name="Ferrier D.E.K."/>
            <person name="Furlong R.F."/>
            <person name="Hellsten U."/>
            <person name="Kawashima T."/>
            <person name="Robinson-Rechavi M."/>
            <person name="Shoguchi E."/>
            <person name="Terry A."/>
            <person name="Yu J.-K."/>
            <person name="Benito-Gutierrez E.L."/>
            <person name="Dubchak I."/>
            <person name="Garcia-Fernandez J."/>
            <person name="Gibson-Brown J.J."/>
            <person name="Grigoriev I.V."/>
            <person name="Horton A.C."/>
            <person name="de Jong P.J."/>
            <person name="Jurka J."/>
            <person name="Kapitonov V.V."/>
            <person name="Kohara Y."/>
            <person name="Kuroki Y."/>
            <person name="Lindquist E."/>
            <person name="Lucas S."/>
            <person name="Osoegawa K."/>
            <person name="Pennacchio L.A."/>
            <person name="Salamov A.A."/>
            <person name="Satou Y."/>
            <person name="Sauka-Spengler T."/>
            <person name="Schmutz J."/>
            <person name="Shin-I T."/>
            <person name="Toyoda A."/>
            <person name="Bronner-Fraser M."/>
            <person name="Fujiyama A."/>
            <person name="Holland L.Z."/>
            <person name="Holland P.W.H."/>
            <person name="Satoh N."/>
            <person name="Rokhsar D.S."/>
        </authorList>
    </citation>
    <scope>NUCLEOTIDE SEQUENCE [LARGE SCALE GENOMIC DNA]</scope>
    <source>
        <strain evidence="4">S238N-H82</strain>
        <tissue evidence="4">Testes</tissue>
    </source>
</reference>
<feature type="compositionally biased region" description="Basic and acidic residues" evidence="2">
    <location>
        <begin position="625"/>
        <end position="636"/>
    </location>
</feature>
<dbReference type="eggNOG" id="ENOG502QRVX">
    <property type="taxonomic scope" value="Eukaryota"/>
</dbReference>
<feature type="compositionally biased region" description="Basic and acidic residues" evidence="2">
    <location>
        <begin position="199"/>
        <end position="209"/>
    </location>
</feature>
<dbReference type="EMBL" id="GG666662">
    <property type="protein sequence ID" value="EEN45098.1"/>
    <property type="molecule type" value="Genomic_DNA"/>
</dbReference>
<dbReference type="PANTHER" id="PTHR33862:SF3">
    <property type="entry name" value="OROFACIAL CLEFT 1 CANDIDATE GENE 1 PROTEIN"/>
    <property type="match status" value="1"/>
</dbReference>
<gene>
    <name evidence="4" type="ORF">BRAFLDRAFT_120904</name>
</gene>
<keyword evidence="3" id="KW-0472">Membrane</keyword>
<feature type="region of interest" description="Disordered" evidence="2">
    <location>
        <begin position="828"/>
        <end position="849"/>
    </location>
</feature>
<name>C3ZQQ2_BRAFL</name>
<feature type="compositionally biased region" description="Polar residues" evidence="2">
    <location>
        <begin position="663"/>
        <end position="674"/>
    </location>
</feature>
<feature type="transmembrane region" description="Helical" evidence="3">
    <location>
        <begin position="947"/>
        <end position="966"/>
    </location>
</feature>
<accession>C3ZQQ2</accession>
<evidence type="ECO:0000256" key="1">
    <source>
        <dbReference type="SAM" id="Coils"/>
    </source>
</evidence>
<feature type="region of interest" description="Disordered" evidence="2">
    <location>
        <begin position="625"/>
        <end position="694"/>
    </location>
</feature>
<sequence length="1316" mass="148862">MEAEPPPPPEGAPSKQKAKKKGKKMKKRDSELSQLAEVVVDKPSTTEGDKPSVAGVEGGNPATTQPEGDSPTVAGEGSPTEAIGDSNAVLQGQGESPVEQPEEPQQSPGDGEAGVAMATTAKDDGTPVASPEQKGEGEEKNPEEPDNVRADSKLEWSGDQASLRKEFDNANQQREEEKGGDTEAGDKPKAPEISVSTHEPYDYDSRDFSNIDPKQYGLEFESDDETYAPPQFDSDLPDIYQLMDTLEGGESDLEADHEPPSLFSRPEHAQTYRKITELKVQMEEEPIPAYIDEFEKDVEDDMLHIASISLEEVQEEEKRLRDEYIAYQKQEADLHRGRQEDLAKQAEGAKKRVSTVNKDKLRELRKKEAMMLQKERLLQDRLHKAFRQSENQLIYALDKRKGEVKTMYGDLTVADGFYGGSKGRRWKVDWNRAPQPIQVKLQCMRGVKDKLPVGRYVLLVSLYDRLGGHVMRWSNLKGQQWGGATLPVNHDGHFWNAELKFDQSVFTVLPPKPDVRPGMILTFELFLLRGAVVPTDRVVCWGSFPICDGQFDIIEGKYKCPFLRGDMDLRIDKHEKMEELMASDLDHWLGNLYFEVIKLPRYLAGQKEYEVELQFSAQLLSHPDRVQDAEENRDGEDPLPGSRLDLSSRSSTGGSHRGSRVSLNSQSMMGSTSDPGEGPSKMVDLQNGQKDRMGSAADVESRYCGQLSGYCMHSRSPGTVVSLVGTACTAGVQVLWSAELVPHTRQESRYCGQLNGYRMHSRSPGVQVLWSAEWVLHAWLESRYCGQLSGYCMRGWSPGTVDEEKKGLDRVAMPCPATVMGSRKVVEKEMKLKHSDSEASSSDDENDNSFLQVKGQPGMYYKRHLNNPSDVYARKLYTMLPKTPLLSKRRRKKRLTYLEQLAQHTFAVQKPFSTKGTYQRPTHERAQYLTRMFLAEMGLSQWRSKEFLGILVMLFFTFFLRIFLHYGGQWLFLMLLRIPVNKFEFLPYTVNLNYQSSLLHTREEIALIVLGPAFNILWFSLLVALSWVSQRALGSFPALFSKFVMATGLMAFLDPVLILLVDCALQRWRNLGGSIPIGDAFKMWWHFDRVEGSGIVSVPMVLFLYIFTMFLTATILYMYFLRLHNNGRMLDIYHRLHGQEEEFFVPHDLELSNQELNYVVKKAEQWRGEEGERRKVAVYDYIWEEEQVEDTTWEEGEREAQKAGRREITTHLSIHTLHLDGLRELYRHFLRLPDGAIVEVFGDMGVVGMDKDVKKALAERAQSIENLGSTLSLNSVARRRKVTTSGGLTSREGSAQFLSVPRAGSHTSLKKGSTDC</sequence>
<dbReference type="InParanoid" id="C3ZQQ2"/>
<feature type="transmembrane region" description="Helical" evidence="3">
    <location>
        <begin position="1094"/>
        <end position="1120"/>
    </location>
</feature>
<feature type="transmembrane region" description="Helical" evidence="3">
    <location>
        <begin position="1039"/>
        <end position="1061"/>
    </location>
</feature>
<keyword evidence="1" id="KW-0175">Coiled coil</keyword>
<feature type="region of interest" description="Disordered" evidence="2">
    <location>
        <begin position="1282"/>
        <end position="1316"/>
    </location>
</feature>
<dbReference type="PANTHER" id="PTHR33862">
    <property type="entry name" value="OROFACIAL CLEFT 1 CANDIDATE GENE 1 PROTEIN"/>
    <property type="match status" value="1"/>
</dbReference>
<protein>
    <submittedName>
        <fullName evidence="4">Uncharacterized protein</fullName>
    </submittedName>
</protein>
<feature type="compositionally biased region" description="Basic and acidic residues" evidence="2">
    <location>
        <begin position="133"/>
        <end position="190"/>
    </location>
</feature>